<keyword evidence="6" id="KW-1185">Reference proteome</keyword>
<organism evidence="5 6">
    <name type="scientific">Aquabacterium lacunae</name>
    <dbReference type="NCBI Taxonomy" id="2528630"/>
    <lineage>
        <taxon>Bacteria</taxon>
        <taxon>Pseudomonadati</taxon>
        <taxon>Pseudomonadota</taxon>
        <taxon>Betaproteobacteria</taxon>
        <taxon>Burkholderiales</taxon>
        <taxon>Aquabacterium</taxon>
    </lineage>
</organism>
<evidence type="ECO:0000256" key="1">
    <source>
        <dbReference type="ARBA" id="ARBA00012528"/>
    </source>
</evidence>
<accession>A0A4Q9H177</accession>
<dbReference type="AlphaFoldDB" id="A0A4Q9H177"/>
<dbReference type="GO" id="GO:0005886">
    <property type="term" value="C:plasma membrane"/>
    <property type="evidence" value="ECO:0007669"/>
    <property type="project" value="TreeGrafter"/>
</dbReference>
<dbReference type="Proteomes" id="UP000292120">
    <property type="component" value="Unassembled WGS sequence"/>
</dbReference>
<reference evidence="5 6" key="1">
    <citation type="submission" date="2019-02" db="EMBL/GenBank/DDBJ databases">
        <title>Aquabacterium sp. strain KMB7.</title>
        <authorList>
            <person name="Chen W.-M."/>
        </authorList>
    </citation>
    <scope>NUCLEOTIDE SEQUENCE [LARGE SCALE GENOMIC DNA]</scope>
    <source>
        <strain evidence="5 6">KMB7</strain>
    </source>
</reference>
<evidence type="ECO:0000256" key="3">
    <source>
        <dbReference type="SAM" id="Phobius"/>
    </source>
</evidence>
<feature type="transmembrane region" description="Helical" evidence="3">
    <location>
        <begin position="110"/>
        <end position="135"/>
    </location>
</feature>
<dbReference type="PROSITE" id="PS50887">
    <property type="entry name" value="GGDEF"/>
    <property type="match status" value="1"/>
</dbReference>
<dbReference type="GO" id="GO:1902201">
    <property type="term" value="P:negative regulation of bacterial-type flagellum-dependent cell motility"/>
    <property type="evidence" value="ECO:0007669"/>
    <property type="project" value="TreeGrafter"/>
</dbReference>
<dbReference type="SUPFAM" id="SSF55073">
    <property type="entry name" value="Nucleotide cyclase"/>
    <property type="match status" value="1"/>
</dbReference>
<dbReference type="GO" id="GO:0052621">
    <property type="term" value="F:diguanylate cyclase activity"/>
    <property type="evidence" value="ECO:0007669"/>
    <property type="project" value="UniProtKB-EC"/>
</dbReference>
<gene>
    <name evidence="5" type="ORF">EYS42_14585</name>
</gene>
<dbReference type="RefSeq" id="WP_130968923.1">
    <property type="nucleotide sequence ID" value="NZ_SIXI01000006.1"/>
</dbReference>
<dbReference type="PANTHER" id="PTHR45138">
    <property type="entry name" value="REGULATORY COMPONENTS OF SENSORY TRANSDUCTION SYSTEM"/>
    <property type="match status" value="1"/>
</dbReference>
<feature type="transmembrane region" description="Helical" evidence="3">
    <location>
        <begin position="195"/>
        <end position="215"/>
    </location>
</feature>
<dbReference type="NCBIfam" id="TIGR00254">
    <property type="entry name" value="GGDEF"/>
    <property type="match status" value="1"/>
</dbReference>
<keyword evidence="3" id="KW-0472">Membrane</keyword>
<feature type="transmembrane region" description="Helical" evidence="3">
    <location>
        <begin position="77"/>
        <end position="98"/>
    </location>
</feature>
<proteinExistence type="predicted"/>
<evidence type="ECO:0000256" key="2">
    <source>
        <dbReference type="ARBA" id="ARBA00034247"/>
    </source>
</evidence>
<dbReference type="Pfam" id="PF00990">
    <property type="entry name" value="GGDEF"/>
    <property type="match status" value="1"/>
</dbReference>
<evidence type="ECO:0000313" key="6">
    <source>
        <dbReference type="Proteomes" id="UP000292120"/>
    </source>
</evidence>
<dbReference type="SMART" id="SM00267">
    <property type="entry name" value="GGDEF"/>
    <property type="match status" value="1"/>
</dbReference>
<dbReference type="CDD" id="cd01949">
    <property type="entry name" value="GGDEF"/>
    <property type="match status" value="1"/>
</dbReference>
<name>A0A4Q9H177_9BURK</name>
<dbReference type="InterPro" id="IPR000160">
    <property type="entry name" value="GGDEF_dom"/>
</dbReference>
<dbReference type="EMBL" id="SIXI01000006">
    <property type="protein sequence ID" value="TBO28832.1"/>
    <property type="molecule type" value="Genomic_DNA"/>
</dbReference>
<evidence type="ECO:0000259" key="4">
    <source>
        <dbReference type="PROSITE" id="PS50887"/>
    </source>
</evidence>
<keyword evidence="3" id="KW-1133">Transmembrane helix</keyword>
<dbReference type="GO" id="GO:0043709">
    <property type="term" value="P:cell adhesion involved in single-species biofilm formation"/>
    <property type="evidence" value="ECO:0007669"/>
    <property type="project" value="TreeGrafter"/>
</dbReference>
<protein>
    <recommendedName>
        <fullName evidence="1">diguanylate cyclase</fullName>
        <ecNumber evidence="1">2.7.7.65</ecNumber>
    </recommendedName>
</protein>
<keyword evidence="3" id="KW-0812">Transmembrane</keyword>
<dbReference type="InterPro" id="IPR043128">
    <property type="entry name" value="Rev_trsase/Diguanyl_cyclase"/>
</dbReference>
<dbReference type="PANTHER" id="PTHR45138:SF9">
    <property type="entry name" value="DIGUANYLATE CYCLASE DGCM-RELATED"/>
    <property type="match status" value="1"/>
</dbReference>
<dbReference type="EC" id="2.7.7.65" evidence="1"/>
<evidence type="ECO:0000313" key="5">
    <source>
        <dbReference type="EMBL" id="TBO28832.1"/>
    </source>
</evidence>
<dbReference type="Gene3D" id="3.30.70.270">
    <property type="match status" value="1"/>
</dbReference>
<feature type="domain" description="GGDEF" evidence="4">
    <location>
        <begin position="277"/>
        <end position="416"/>
    </location>
</feature>
<feature type="transmembrane region" description="Helical" evidence="3">
    <location>
        <begin position="51"/>
        <end position="71"/>
    </location>
</feature>
<dbReference type="InterPro" id="IPR050469">
    <property type="entry name" value="Diguanylate_Cyclase"/>
</dbReference>
<comment type="catalytic activity">
    <reaction evidence="2">
        <text>2 GTP = 3',3'-c-di-GMP + 2 diphosphate</text>
        <dbReference type="Rhea" id="RHEA:24898"/>
        <dbReference type="ChEBI" id="CHEBI:33019"/>
        <dbReference type="ChEBI" id="CHEBI:37565"/>
        <dbReference type="ChEBI" id="CHEBI:58805"/>
        <dbReference type="EC" id="2.7.7.65"/>
    </reaction>
</comment>
<sequence length="425" mass="46942">MNAAALALPTSHQIVAIDAALLRGRDWRIALPGSLEGEYRQAIAEHRHQQLLRTGWLALVIFNSFLLVDLLMARDMFWQSVAVRLGLFTPFGVGVLIWAQRQKALLTHRVWLDVTDLIVLVSGWAAAACLAFILLNSRDPMSIYYHAGYMVVILYGVLVQPVGFLWAVLFGLGMLSIHLWSAWGAHLPLPHALQISLFHLLLSAVVLSLAASYLVEKARRRRFLLMRRDQAMTEQLAEVNATLRRLSQADVLTGVANRRHFREHLQQVWERAAGENAPVSVLMLDVDHFKAYNDHHGHPAGDACLQIVAAAVAENVRAPIDFVARYGGEEFVAVLPGATHEVALQVAERVRQGVMDKALPHSASPTARVVTVSVGVATSARPGTDCPDADRLVGRADRALYEAKRGTRNRVQAFRDETPGTQEPS</sequence>
<dbReference type="InterPro" id="IPR029787">
    <property type="entry name" value="Nucleotide_cyclase"/>
</dbReference>
<dbReference type="OrthoDB" id="9023923at2"/>
<dbReference type="FunFam" id="3.30.70.270:FF:000001">
    <property type="entry name" value="Diguanylate cyclase domain protein"/>
    <property type="match status" value="1"/>
</dbReference>
<comment type="caution">
    <text evidence="5">The sequence shown here is derived from an EMBL/GenBank/DDBJ whole genome shotgun (WGS) entry which is preliminary data.</text>
</comment>